<dbReference type="RefSeq" id="WP_139148611.1">
    <property type="nucleotide sequence ID" value="NZ_CP043420.1"/>
</dbReference>
<dbReference type="AlphaFoldDB" id="A0A5C0ZV90"/>
<gene>
    <name evidence="2" type="ORF">FY550_04600</name>
</gene>
<sequence length="211" mass="23267">MLRTWLVIMALLGSHSTLAADHDRLAAIQQRWAEIQYRMPEEKRADAFEQLAERTRAWTSSAPGEAPAWIWQGIVLSSWAGAEGGLSALGKAKEARGDFEKAIAINPFALKGSAYTSLAVLYDRVPGWPIGFGDSDKAEKLLEHALNINPGGVDTLYFWADHLYREGEYARARTALLKAQKAAPRAGRELADQGRQQEIATLLSQVEAHLN</sequence>
<keyword evidence="1" id="KW-0732">Signal</keyword>
<dbReference type="InterPro" id="IPR011990">
    <property type="entry name" value="TPR-like_helical_dom_sf"/>
</dbReference>
<evidence type="ECO:0000313" key="3">
    <source>
        <dbReference type="Proteomes" id="UP000322553"/>
    </source>
</evidence>
<dbReference type="Pfam" id="PF14559">
    <property type="entry name" value="TPR_19"/>
    <property type="match status" value="1"/>
</dbReference>
<dbReference type="EMBL" id="CP043420">
    <property type="protein sequence ID" value="QEL10490.1"/>
    <property type="molecule type" value="Genomic_DNA"/>
</dbReference>
<protein>
    <submittedName>
        <fullName evidence="2">Uncharacterized protein</fullName>
    </submittedName>
</protein>
<dbReference type="OrthoDB" id="9812424at2"/>
<evidence type="ECO:0000256" key="1">
    <source>
        <dbReference type="SAM" id="SignalP"/>
    </source>
</evidence>
<name>A0A5C0ZV90_9GAMM</name>
<proteinExistence type="predicted"/>
<dbReference type="Proteomes" id="UP000322553">
    <property type="component" value="Chromosome"/>
</dbReference>
<evidence type="ECO:0000313" key="2">
    <source>
        <dbReference type="EMBL" id="QEL10490.1"/>
    </source>
</evidence>
<keyword evidence="3" id="KW-1185">Reference proteome</keyword>
<organism evidence="2 3">
    <name type="scientific">Kushneria phosphatilytica</name>
    <dbReference type="NCBI Taxonomy" id="657387"/>
    <lineage>
        <taxon>Bacteria</taxon>
        <taxon>Pseudomonadati</taxon>
        <taxon>Pseudomonadota</taxon>
        <taxon>Gammaproteobacteria</taxon>
        <taxon>Oceanospirillales</taxon>
        <taxon>Halomonadaceae</taxon>
        <taxon>Kushneria</taxon>
    </lineage>
</organism>
<dbReference type="Gene3D" id="1.25.40.10">
    <property type="entry name" value="Tetratricopeptide repeat domain"/>
    <property type="match status" value="1"/>
</dbReference>
<feature type="signal peptide" evidence="1">
    <location>
        <begin position="1"/>
        <end position="19"/>
    </location>
</feature>
<dbReference type="SUPFAM" id="SSF48452">
    <property type="entry name" value="TPR-like"/>
    <property type="match status" value="1"/>
</dbReference>
<reference evidence="2 3" key="1">
    <citation type="submission" date="2019-08" db="EMBL/GenBank/DDBJ databases">
        <title>Complete genome sequence of Kushneria sp. YCWA18, a halophilic phosphate-solubilizing bacterium isolated from Daqiao saltern in China.</title>
        <authorList>
            <person name="Du G.-X."/>
            <person name="Qu L.-Y."/>
        </authorList>
    </citation>
    <scope>NUCLEOTIDE SEQUENCE [LARGE SCALE GENOMIC DNA]</scope>
    <source>
        <strain evidence="2 3">YCWA18</strain>
    </source>
</reference>
<accession>A0A5C0ZV90</accession>
<feature type="chain" id="PRO_5022907672" evidence="1">
    <location>
        <begin position="20"/>
        <end position="211"/>
    </location>
</feature>
<dbReference type="KEGG" id="kuy:FY550_04600"/>